<evidence type="ECO:0000313" key="2">
    <source>
        <dbReference type="EMBL" id="GAQ85454.1"/>
    </source>
</evidence>
<proteinExistence type="predicted"/>
<name>A0A0U9HP30_KLENI</name>
<organism evidence="2 3">
    <name type="scientific">Klebsormidium nitens</name>
    <name type="common">Green alga</name>
    <name type="synonym">Ulothrix nitens</name>
    <dbReference type="NCBI Taxonomy" id="105231"/>
    <lineage>
        <taxon>Eukaryota</taxon>
        <taxon>Viridiplantae</taxon>
        <taxon>Streptophyta</taxon>
        <taxon>Klebsormidiophyceae</taxon>
        <taxon>Klebsormidiales</taxon>
        <taxon>Klebsormidiaceae</taxon>
        <taxon>Klebsormidium</taxon>
    </lineage>
</organism>
<feature type="region of interest" description="Disordered" evidence="1">
    <location>
        <begin position="1"/>
        <end position="60"/>
    </location>
</feature>
<dbReference type="InterPro" id="IPR004993">
    <property type="entry name" value="GH3"/>
</dbReference>
<dbReference type="OrthoDB" id="10004661at2759"/>
<dbReference type="OMA" id="PANKFIC"/>
<evidence type="ECO:0000256" key="1">
    <source>
        <dbReference type="SAM" id="MobiDB-lite"/>
    </source>
</evidence>
<dbReference type="Pfam" id="PF03321">
    <property type="entry name" value="GH3"/>
    <property type="match status" value="1"/>
</dbReference>
<feature type="compositionally biased region" description="Basic and acidic residues" evidence="1">
    <location>
        <begin position="28"/>
        <end position="39"/>
    </location>
</feature>
<protein>
    <submittedName>
        <fullName evidence="2">Uncharacterized protein</fullName>
    </submittedName>
</protein>
<dbReference type="PANTHER" id="PTHR31901">
    <property type="entry name" value="GH3 DOMAIN-CONTAINING PROTEIN"/>
    <property type="match status" value="1"/>
</dbReference>
<dbReference type="Proteomes" id="UP000054558">
    <property type="component" value="Unassembled WGS sequence"/>
</dbReference>
<gene>
    <name evidence="2" type="ORF">KFL_002360065</name>
</gene>
<dbReference type="EMBL" id="DF237185">
    <property type="protein sequence ID" value="GAQ85454.1"/>
    <property type="molecule type" value="Genomic_DNA"/>
</dbReference>
<sequence>MVAASAVAERPSDNFVNEKVTSNNNAAREAKEGLQEKPSDQNSSGRPSSPASKKKSKEALSIDKEANSHGLTGQTSPFPPYGLAELEADGNNVQSVQGRALRETLKLHEKTEYLNKYEINGSTSVEEFRRRHPVTRYEDYAEYIEREVAGESRETGKQILCAEPIVGYMLTSGSSKGTQKRILKTAGSMMRNAMPFNLFEEIMQKQYGDKPQDVILAFVHVGPETPLPGGLTAGSGTTLGLRRI</sequence>
<evidence type="ECO:0000313" key="3">
    <source>
        <dbReference type="Proteomes" id="UP000054558"/>
    </source>
</evidence>
<dbReference type="PANTHER" id="PTHR31901:SF9">
    <property type="entry name" value="GH3 DOMAIN-CONTAINING PROTEIN"/>
    <property type="match status" value="1"/>
</dbReference>
<reference evidence="2 3" key="1">
    <citation type="journal article" date="2014" name="Nat. Commun.">
        <title>Klebsormidium flaccidum genome reveals primary factors for plant terrestrial adaptation.</title>
        <authorList>
            <person name="Hori K."/>
            <person name="Maruyama F."/>
            <person name="Fujisawa T."/>
            <person name="Togashi T."/>
            <person name="Yamamoto N."/>
            <person name="Seo M."/>
            <person name="Sato S."/>
            <person name="Yamada T."/>
            <person name="Mori H."/>
            <person name="Tajima N."/>
            <person name="Moriyama T."/>
            <person name="Ikeuchi M."/>
            <person name="Watanabe M."/>
            <person name="Wada H."/>
            <person name="Kobayashi K."/>
            <person name="Saito M."/>
            <person name="Masuda T."/>
            <person name="Sasaki-Sekimoto Y."/>
            <person name="Mashiguchi K."/>
            <person name="Awai K."/>
            <person name="Shimojima M."/>
            <person name="Masuda S."/>
            <person name="Iwai M."/>
            <person name="Nobusawa T."/>
            <person name="Narise T."/>
            <person name="Kondo S."/>
            <person name="Saito H."/>
            <person name="Sato R."/>
            <person name="Murakawa M."/>
            <person name="Ihara Y."/>
            <person name="Oshima-Yamada Y."/>
            <person name="Ohtaka K."/>
            <person name="Satoh M."/>
            <person name="Sonobe K."/>
            <person name="Ishii M."/>
            <person name="Ohtani R."/>
            <person name="Kanamori-Sato M."/>
            <person name="Honoki R."/>
            <person name="Miyazaki D."/>
            <person name="Mochizuki H."/>
            <person name="Umetsu J."/>
            <person name="Higashi K."/>
            <person name="Shibata D."/>
            <person name="Kamiya Y."/>
            <person name="Sato N."/>
            <person name="Nakamura Y."/>
            <person name="Tabata S."/>
            <person name="Ida S."/>
            <person name="Kurokawa K."/>
            <person name="Ohta H."/>
        </authorList>
    </citation>
    <scope>NUCLEOTIDE SEQUENCE [LARGE SCALE GENOMIC DNA]</scope>
    <source>
        <strain evidence="2 3">NIES-2285</strain>
    </source>
</reference>
<dbReference type="AlphaFoldDB" id="A0A0U9HP30"/>
<accession>A0A0U9HP30</accession>
<keyword evidence="3" id="KW-1185">Reference proteome</keyword>